<dbReference type="AlphaFoldDB" id="Q9R596"/>
<proteinExistence type="evidence at protein level"/>
<keyword id="KW-0903">Direct protein sequencing</keyword>
<organism>
    <name type="scientific">Micrococcus luteus</name>
    <name type="common">Micrococcus lysodeikticus</name>
    <dbReference type="NCBI Taxonomy" id="1270"/>
    <lineage>
        <taxon>Bacteria</taxon>
        <taxon>Bacillati</taxon>
        <taxon>Actinomycetota</taxon>
        <taxon>Actinomycetes</taxon>
        <taxon>Micrococcales</taxon>
        <taxon>Micrococcaceae</taxon>
        <taxon>Micrococcus</taxon>
    </lineage>
</organism>
<reference key="1">
    <citation type="journal article" date="1993" name="Biochem. Biophys. Res. Commun.">
        <title>Structural similarities between M. luteus and E. coli DNA topoisomerase I.</title>
        <authorList>
            <person name="Anderluzzi D."/>
            <person name="Pedrini A.M."/>
        </authorList>
    </citation>
    <scope>PROTEIN SEQUENCE</scope>
</reference>
<protein>
    <submittedName>
        <fullName>DNA topoisomerase I</fullName>
    </submittedName>
</protein>
<name>Q9R596_MICLU</name>
<sequence length="16" mass="1672">AGAQPFSINVPLEDTI</sequence>
<accession>Q9R596</accession>